<dbReference type="EMBL" id="JAUDFV010000064">
    <property type="protein sequence ID" value="KAL2735449.1"/>
    <property type="molecule type" value="Genomic_DNA"/>
</dbReference>
<evidence type="ECO:0000313" key="2">
    <source>
        <dbReference type="Proteomes" id="UP001607302"/>
    </source>
</evidence>
<sequence>MNAKNLRFANYRTTTGVTALSKEWGMDRKEMEVTIEATSRKSRDDFDAGRLSGDKRFGRFPSKIYTGETNSCRNIICDYVTHQCNPRLHCAKHGDCASVRKDTFCSAKRVTSGDTHGRCNGLPDSSCTNNQSILFRHTAYTGITIVNSRIHKKSQAKIKKTHADVSSRTRWL</sequence>
<keyword evidence="2" id="KW-1185">Reference proteome</keyword>
<proteinExistence type="predicted"/>
<accession>A0ABD2BS61</accession>
<organism evidence="1 2">
    <name type="scientific">Vespula squamosa</name>
    <name type="common">Southern yellow jacket</name>
    <name type="synonym">Wasp</name>
    <dbReference type="NCBI Taxonomy" id="30214"/>
    <lineage>
        <taxon>Eukaryota</taxon>
        <taxon>Metazoa</taxon>
        <taxon>Ecdysozoa</taxon>
        <taxon>Arthropoda</taxon>
        <taxon>Hexapoda</taxon>
        <taxon>Insecta</taxon>
        <taxon>Pterygota</taxon>
        <taxon>Neoptera</taxon>
        <taxon>Endopterygota</taxon>
        <taxon>Hymenoptera</taxon>
        <taxon>Apocrita</taxon>
        <taxon>Aculeata</taxon>
        <taxon>Vespoidea</taxon>
        <taxon>Vespidae</taxon>
        <taxon>Vespinae</taxon>
        <taxon>Vespula</taxon>
    </lineage>
</organism>
<evidence type="ECO:0000313" key="1">
    <source>
        <dbReference type="EMBL" id="KAL2735449.1"/>
    </source>
</evidence>
<dbReference type="AlphaFoldDB" id="A0ABD2BS61"/>
<gene>
    <name evidence="1" type="ORF">V1478_003089</name>
</gene>
<protein>
    <submittedName>
        <fullName evidence="1">Uncharacterized protein</fullName>
    </submittedName>
</protein>
<reference evidence="1 2" key="1">
    <citation type="journal article" date="2024" name="Ann. Entomol. Soc. Am.">
        <title>Genomic analyses of the southern and eastern yellowjacket wasps (Hymenoptera: Vespidae) reveal evolutionary signatures of social life.</title>
        <authorList>
            <person name="Catto M.A."/>
            <person name="Caine P.B."/>
            <person name="Orr S.E."/>
            <person name="Hunt B.G."/>
            <person name="Goodisman M.A.D."/>
        </authorList>
    </citation>
    <scope>NUCLEOTIDE SEQUENCE [LARGE SCALE GENOMIC DNA]</scope>
    <source>
        <strain evidence="1">233</strain>
        <tissue evidence="1">Head and thorax</tissue>
    </source>
</reference>
<dbReference type="Proteomes" id="UP001607302">
    <property type="component" value="Unassembled WGS sequence"/>
</dbReference>
<name>A0ABD2BS61_VESSQ</name>
<comment type="caution">
    <text evidence="1">The sequence shown here is derived from an EMBL/GenBank/DDBJ whole genome shotgun (WGS) entry which is preliminary data.</text>
</comment>